<sequence length="81" mass="9239">MRKRSDAVKEYYNCKVNGKVYGPIDEKKADDEEHIVEFFEGAQVGDRPRFTGRDADAQEKVDYYGDEKGHEGHASDRPAES</sequence>
<dbReference type="AlphaFoldDB" id="A0AAN7ULS9"/>
<protein>
    <submittedName>
        <fullName evidence="2">Uncharacterized protein</fullName>
    </submittedName>
</protein>
<gene>
    <name evidence="2" type="ORF">RRF57_007857</name>
</gene>
<proteinExistence type="predicted"/>
<reference evidence="2 3" key="1">
    <citation type="submission" date="2023-10" db="EMBL/GenBank/DDBJ databases">
        <title>Draft genome sequence of Xylaria bambusicola isolate GMP-LS, the root and basal stem rot pathogen of sugarcane in Indonesia.</title>
        <authorList>
            <person name="Selvaraj P."/>
            <person name="Muralishankar V."/>
            <person name="Muruganantham S."/>
            <person name="Sp S."/>
            <person name="Haryani S."/>
            <person name="Lau K.J.X."/>
            <person name="Naqvi N.I."/>
        </authorList>
    </citation>
    <scope>NUCLEOTIDE SEQUENCE [LARGE SCALE GENOMIC DNA]</scope>
    <source>
        <strain evidence="2">GMP-LS</strain>
    </source>
</reference>
<organism evidence="2 3">
    <name type="scientific">Xylaria bambusicola</name>
    <dbReference type="NCBI Taxonomy" id="326684"/>
    <lineage>
        <taxon>Eukaryota</taxon>
        <taxon>Fungi</taxon>
        <taxon>Dikarya</taxon>
        <taxon>Ascomycota</taxon>
        <taxon>Pezizomycotina</taxon>
        <taxon>Sordariomycetes</taxon>
        <taxon>Xylariomycetidae</taxon>
        <taxon>Xylariales</taxon>
        <taxon>Xylariaceae</taxon>
        <taxon>Xylaria</taxon>
    </lineage>
</organism>
<dbReference type="EMBL" id="JAWHQM010000023">
    <property type="protein sequence ID" value="KAK5632143.1"/>
    <property type="molecule type" value="Genomic_DNA"/>
</dbReference>
<dbReference type="Proteomes" id="UP001305414">
    <property type="component" value="Unassembled WGS sequence"/>
</dbReference>
<name>A0AAN7ULS9_9PEZI</name>
<accession>A0AAN7ULS9</accession>
<keyword evidence="3" id="KW-1185">Reference proteome</keyword>
<comment type="caution">
    <text evidence="2">The sequence shown here is derived from an EMBL/GenBank/DDBJ whole genome shotgun (WGS) entry which is preliminary data.</text>
</comment>
<evidence type="ECO:0000256" key="1">
    <source>
        <dbReference type="SAM" id="MobiDB-lite"/>
    </source>
</evidence>
<evidence type="ECO:0000313" key="2">
    <source>
        <dbReference type="EMBL" id="KAK5632143.1"/>
    </source>
</evidence>
<feature type="region of interest" description="Disordered" evidence="1">
    <location>
        <begin position="46"/>
        <end position="81"/>
    </location>
</feature>
<evidence type="ECO:0000313" key="3">
    <source>
        <dbReference type="Proteomes" id="UP001305414"/>
    </source>
</evidence>